<dbReference type="EMBL" id="LN679437">
    <property type="protein sequence ID" value="CEL58718.1"/>
    <property type="molecule type" value="Genomic_DNA"/>
</dbReference>
<accession>A0A0B7FR74</accession>
<feature type="compositionally biased region" description="Polar residues" evidence="1">
    <location>
        <begin position="40"/>
        <end position="60"/>
    </location>
</feature>
<evidence type="ECO:0000256" key="1">
    <source>
        <dbReference type="SAM" id="MobiDB-lite"/>
    </source>
</evidence>
<reference evidence="2 3" key="1">
    <citation type="submission" date="2014-11" db="EMBL/GenBank/DDBJ databases">
        <authorList>
            <person name="Wibberg Daniel"/>
        </authorList>
    </citation>
    <scope>NUCLEOTIDE SEQUENCE [LARGE SCALE GENOMIC DNA]</scope>
    <source>
        <strain evidence="2">Rhizoctonia solani AG1-IB 7/3/14</strain>
    </source>
</reference>
<sequence>MIQTHACHQTILHPPPPPPSLPHGMWFRSHPTEIRFINQSTHSAGKGSQPSEANMLSPSRYTGDGRCGDRANRGTIGREVLEQFRVSRPRAESQREAAAAQMNLWWELLVWGSPSSA</sequence>
<protein>
    <submittedName>
        <fullName evidence="2">Uncharacterized protein</fullName>
    </submittedName>
</protein>
<feature type="region of interest" description="Disordered" evidence="1">
    <location>
        <begin position="40"/>
        <end position="74"/>
    </location>
</feature>
<evidence type="ECO:0000313" key="3">
    <source>
        <dbReference type="Proteomes" id="UP000059188"/>
    </source>
</evidence>
<organism evidence="2 3">
    <name type="scientific">Thanatephorus cucumeris (strain AG1-IB / isolate 7/3/14)</name>
    <name type="common">Lettuce bottom rot fungus</name>
    <name type="synonym">Rhizoctonia solani</name>
    <dbReference type="NCBI Taxonomy" id="1108050"/>
    <lineage>
        <taxon>Eukaryota</taxon>
        <taxon>Fungi</taxon>
        <taxon>Dikarya</taxon>
        <taxon>Basidiomycota</taxon>
        <taxon>Agaricomycotina</taxon>
        <taxon>Agaricomycetes</taxon>
        <taxon>Cantharellales</taxon>
        <taxon>Ceratobasidiaceae</taxon>
        <taxon>Rhizoctonia</taxon>
        <taxon>Rhizoctonia solani AG-1</taxon>
    </lineage>
</organism>
<dbReference type="AlphaFoldDB" id="A0A0B7FR74"/>
<evidence type="ECO:0000313" key="2">
    <source>
        <dbReference type="EMBL" id="CEL58718.1"/>
    </source>
</evidence>
<feature type="region of interest" description="Disordered" evidence="1">
    <location>
        <begin position="1"/>
        <end position="26"/>
    </location>
</feature>
<keyword evidence="3" id="KW-1185">Reference proteome</keyword>
<proteinExistence type="predicted"/>
<name>A0A0B7FR74_THACB</name>
<dbReference type="Proteomes" id="UP000059188">
    <property type="component" value="Unassembled WGS sequence"/>
</dbReference>
<gene>
    <name evidence="2" type="ORF">RSOLAG1IB_12188</name>
</gene>